<dbReference type="Gene3D" id="1.10.3730.20">
    <property type="match status" value="1"/>
</dbReference>
<gene>
    <name evidence="3" type="ORF">ENN51_08830</name>
</gene>
<keyword evidence="1" id="KW-0812">Transmembrane</keyword>
<name>A0A7V0T7G4_UNCW3</name>
<organism evidence="3">
    <name type="scientific">candidate division WOR-3 bacterium</name>
    <dbReference type="NCBI Taxonomy" id="2052148"/>
    <lineage>
        <taxon>Bacteria</taxon>
        <taxon>Bacteria division WOR-3</taxon>
    </lineage>
</organism>
<dbReference type="InterPro" id="IPR037185">
    <property type="entry name" value="EmrE-like"/>
</dbReference>
<sequence length="112" mass="12626">MNWHVGLFVLSVVIVSFSQVLLKQSADRRHAGLLCEYLNWRVLAAYALFFGTTLMVIVAFRGVDLKNGPIIQSLGYIFVLVLERLFQHKPITRDKVLGIALIVAGIVIFNLR</sequence>
<comment type="caution">
    <text evidence="3">The sequence shown here is derived from an EMBL/GenBank/DDBJ whole genome shotgun (WGS) entry which is preliminary data.</text>
</comment>
<feature type="transmembrane region" description="Helical" evidence="1">
    <location>
        <begin position="69"/>
        <end position="86"/>
    </location>
</feature>
<dbReference type="Pfam" id="PF00892">
    <property type="entry name" value="EamA"/>
    <property type="match status" value="1"/>
</dbReference>
<dbReference type="EMBL" id="DSBX01000339">
    <property type="protein sequence ID" value="HDR00369.1"/>
    <property type="molecule type" value="Genomic_DNA"/>
</dbReference>
<accession>A0A7V0T7G4</accession>
<keyword evidence="1" id="KW-1133">Transmembrane helix</keyword>
<feature type="domain" description="EamA" evidence="2">
    <location>
        <begin position="38"/>
        <end position="110"/>
    </location>
</feature>
<dbReference type="GO" id="GO:0016020">
    <property type="term" value="C:membrane"/>
    <property type="evidence" value="ECO:0007669"/>
    <property type="project" value="InterPro"/>
</dbReference>
<feature type="transmembrane region" description="Helical" evidence="1">
    <location>
        <begin position="95"/>
        <end position="111"/>
    </location>
</feature>
<dbReference type="AlphaFoldDB" id="A0A7V0T7G4"/>
<keyword evidence="1" id="KW-0472">Membrane</keyword>
<dbReference type="SUPFAM" id="SSF103481">
    <property type="entry name" value="Multidrug resistance efflux transporter EmrE"/>
    <property type="match status" value="1"/>
</dbReference>
<evidence type="ECO:0000256" key="1">
    <source>
        <dbReference type="SAM" id="Phobius"/>
    </source>
</evidence>
<reference evidence="3" key="1">
    <citation type="journal article" date="2020" name="mSystems">
        <title>Genome- and Community-Level Interaction Insights into Carbon Utilization and Element Cycling Functions of Hydrothermarchaeota in Hydrothermal Sediment.</title>
        <authorList>
            <person name="Zhou Z."/>
            <person name="Liu Y."/>
            <person name="Xu W."/>
            <person name="Pan J."/>
            <person name="Luo Z.H."/>
            <person name="Li M."/>
        </authorList>
    </citation>
    <scope>NUCLEOTIDE SEQUENCE [LARGE SCALE GENOMIC DNA]</scope>
    <source>
        <strain evidence="3">SpSt-1182</strain>
    </source>
</reference>
<evidence type="ECO:0000313" key="3">
    <source>
        <dbReference type="EMBL" id="HDR00369.1"/>
    </source>
</evidence>
<feature type="transmembrane region" description="Helical" evidence="1">
    <location>
        <begin position="43"/>
        <end position="63"/>
    </location>
</feature>
<dbReference type="InterPro" id="IPR000620">
    <property type="entry name" value="EamA_dom"/>
</dbReference>
<dbReference type="Proteomes" id="UP000885672">
    <property type="component" value="Unassembled WGS sequence"/>
</dbReference>
<protein>
    <submittedName>
        <fullName evidence="3">Multidrug ABC transporter</fullName>
    </submittedName>
</protein>
<feature type="transmembrane region" description="Helical" evidence="1">
    <location>
        <begin position="6"/>
        <end position="22"/>
    </location>
</feature>
<proteinExistence type="predicted"/>
<evidence type="ECO:0000259" key="2">
    <source>
        <dbReference type="Pfam" id="PF00892"/>
    </source>
</evidence>